<dbReference type="AlphaFoldDB" id="A0A6S6QV07"/>
<comment type="similarity">
    <text evidence="4">Belongs to the BamD family.</text>
</comment>
<dbReference type="Pfam" id="PF13525">
    <property type="entry name" value="YfiO"/>
    <property type="match status" value="1"/>
</dbReference>
<comment type="function">
    <text evidence="4">Part of the outer membrane protein assembly complex, which is involved in assembly and insertion of beta-barrel proteins into the outer membrane.</text>
</comment>
<evidence type="ECO:0000256" key="1">
    <source>
        <dbReference type="ARBA" id="ARBA00022729"/>
    </source>
</evidence>
<protein>
    <recommendedName>
        <fullName evidence="4">Outer membrane protein assembly factor BamD</fullName>
    </recommendedName>
</protein>
<comment type="subcellular location">
    <subcellularLocation>
        <location evidence="4">Cell outer membrane</location>
    </subcellularLocation>
</comment>
<dbReference type="KEGG" id="tso:IZ6_21400"/>
<feature type="signal peptide" evidence="4">
    <location>
        <begin position="1"/>
        <end position="28"/>
    </location>
</feature>
<dbReference type="HAMAP" id="MF_00922">
    <property type="entry name" value="OM_assembly_BamD"/>
    <property type="match status" value="1"/>
</dbReference>
<feature type="chain" id="PRO_5028538362" description="Outer membrane protein assembly factor BamD" evidence="4">
    <location>
        <begin position="29"/>
        <end position="286"/>
    </location>
</feature>
<name>A0A6S6QV07_9HYPH</name>
<accession>A0A6S6QV07</accession>
<dbReference type="NCBIfam" id="TIGR03302">
    <property type="entry name" value="OM_YfiO"/>
    <property type="match status" value="1"/>
</dbReference>
<evidence type="ECO:0000256" key="2">
    <source>
        <dbReference type="ARBA" id="ARBA00023136"/>
    </source>
</evidence>
<dbReference type="GO" id="GO:0009279">
    <property type="term" value="C:cell outer membrane"/>
    <property type="evidence" value="ECO:0007669"/>
    <property type="project" value="UniProtKB-SubCell"/>
</dbReference>
<dbReference type="Proteomes" id="UP000515317">
    <property type="component" value="Chromosome"/>
</dbReference>
<dbReference type="SUPFAM" id="SSF48452">
    <property type="entry name" value="TPR-like"/>
    <property type="match status" value="1"/>
</dbReference>
<organism evidence="6 7">
    <name type="scientific">Terrihabitans soli</name>
    <dbReference type="NCBI Taxonomy" id="708113"/>
    <lineage>
        <taxon>Bacteria</taxon>
        <taxon>Pseudomonadati</taxon>
        <taxon>Pseudomonadota</taxon>
        <taxon>Alphaproteobacteria</taxon>
        <taxon>Hyphomicrobiales</taxon>
        <taxon>Terrihabitans</taxon>
    </lineage>
</organism>
<sequence precursor="true">MMSWLKAFSPAVVLALFALSVSTMPANALFGWFKKKDTEDEIVYSTDPADKLYNQGLYYLENKDYKQADKKFKEVDLQHPYTEWARKANVMAVFSKYKQGEYDEAIAEGKRYVQLNPGSKDADYVQFLVGMSYYNQIQDVSRDQKRTQDALVELDQVGRRWPDSQYADQARQRVQVARDQLAGKEMEIGRFYLKDGNYIAAVNRFKTVIITYQTTRHVEEALARVAEIYMTMGIVGEAQTAAAVLGHNFPQSPWYKDTYALIQSKGLTPREDSGSWISKAFKGIVG</sequence>
<dbReference type="InterPro" id="IPR017689">
    <property type="entry name" value="BamD"/>
</dbReference>
<evidence type="ECO:0000313" key="6">
    <source>
        <dbReference type="EMBL" id="BCJ91405.1"/>
    </source>
</evidence>
<keyword evidence="7" id="KW-1185">Reference proteome</keyword>
<dbReference type="InterPro" id="IPR039565">
    <property type="entry name" value="BamD-like"/>
</dbReference>
<evidence type="ECO:0000256" key="3">
    <source>
        <dbReference type="ARBA" id="ARBA00023237"/>
    </source>
</evidence>
<dbReference type="InterPro" id="IPR011990">
    <property type="entry name" value="TPR-like_helical_dom_sf"/>
</dbReference>
<evidence type="ECO:0000256" key="4">
    <source>
        <dbReference type="HAMAP-Rule" id="MF_00922"/>
    </source>
</evidence>
<evidence type="ECO:0000259" key="5">
    <source>
        <dbReference type="Pfam" id="PF13525"/>
    </source>
</evidence>
<dbReference type="RefSeq" id="WP_222875053.1">
    <property type="nucleotide sequence ID" value="NZ_AP023361.1"/>
</dbReference>
<dbReference type="EMBL" id="AP023361">
    <property type="protein sequence ID" value="BCJ91405.1"/>
    <property type="molecule type" value="Genomic_DNA"/>
</dbReference>
<gene>
    <name evidence="4 6" type="primary">bamD</name>
    <name evidence="6" type="ORF">IZ6_21400</name>
</gene>
<keyword evidence="3 4" id="KW-0998">Cell outer membrane</keyword>
<dbReference type="CDD" id="cd15830">
    <property type="entry name" value="BamD"/>
    <property type="match status" value="1"/>
</dbReference>
<comment type="subunit">
    <text evidence="4">Part of the Bam complex.</text>
</comment>
<dbReference type="GO" id="GO:0043165">
    <property type="term" value="P:Gram-negative-bacterium-type cell outer membrane assembly"/>
    <property type="evidence" value="ECO:0007669"/>
    <property type="project" value="UniProtKB-UniRule"/>
</dbReference>
<evidence type="ECO:0000313" key="7">
    <source>
        <dbReference type="Proteomes" id="UP000515317"/>
    </source>
</evidence>
<keyword evidence="1 4" id="KW-0732">Signal</keyword>
<feature type="domain" description="Outer membrane lipoprotein BamD-like" evidence="5">
    <location>
        <begin position="47"/>
        <end position="241"/>
    </location>
</feature>
<dbReference type="GO" id="GO:0051205">
    <property type="term" value="P:protein insertion into membrane"/>
    <property type="evidence" value="ECO:0007669"/>
    <property type="project" value="UniProtKB-UniRule"/>
</dbReference>
<reference evidence="6 7" key="1">
    <citation type="submission" date="2020-08" db="EMBL/GenBank/DDBJ databases">
        <title>Genome sequence of Rhizobiales bacterium strain IZ6.</title>
        <authorList>
            <person name="Nakai R."/>
            <person name="Naganuma T."/>
        </authorList>
    </citation>
    <scope>NUCLEOTIDE SEQUENCE [LARGE SCALE GENOMIC DNA]</scope>
    <source>
        <strain evidence="6 7">IZ6</strain>
    </source>
</reference>
<keyword evidence="2 4" id="KW-0472">Membrane</keyword>
<proteinExistence type="inferred from homology"/>
<dbReference type="Gene3D" id="1.25.40.10">
    <property type="entry name" value="Tetratricopeptide repeat domain"/>
    <property type="match status" value="1"/>
</dbReference>